<evidence type="ECO:0000259" key="6">
    <source>
        <dbReference type="PROSITE" id="PS50893"/>
    </source>
</evidence>
<dbReference type="InterPro" id="IPR027417">
    <property type="entry name" value="P-loop_NTPase"/>
</dbReference>
<dbReference type="Pfam" id="PF14524">
    <property type="entry name" value="Wzt_C"/>
    <property type="match status" value="1"/>
</dbReference>
<dbReference type="GO" id="GO:0016887">
    <property type="term" value="F:ATP hydrolysis activity"/>
    <property type="evidence" value="ECO:0007669"/>
    <property type="project" value="InterPro"/>
</dbReference>
<dbReference type="Proteomes" id="UP000266302">
    <property type="component" value="Unassembled WGS sequence"/>
</dbReference>
<accession>A0A398C6J1</accession>
<dbReference type="SUPFAM" id="SSF52540">
    <property type="entry name" value="P-loop containing nucleoside triphosphate hydrolases"/>
    <property type="match status" value="1"/>
</dbReference>
<dbReference type="PANTHER" id="PTHR46743:SF2">
    <property type="entry name" value="TEICHOIC ACIDS EXPORT ATP-BINDING PROTEIN TAGH"/>
    <property type="match status" value="1"/>
</dbReference>
<keyword evidence="8" id="KW-1185">Reference proteome</keyword>
<dbReference type="PROSITE" id="PS00211">
    <property type="entry name" value="ABC_TRANSPORTER_1"/>
    <property type="match status" value="1"/>
</dbReference>
<dbReference type="Gene3D" id="3.40.50.300">
    <property type="entry name" value="P-loop containing nucleotide triphosphate hydrolases"/>
    <property type="match status" value="1"/>
</dbReference>
<proteinExistence type="inferred from homology"/>
<comment type="similarity">
    <text evidence="1">Belongs to the ABC transporter superfamily.</text>
</comment>
<keyword evidence="2" id="KW-0813">Transport</keyword>
<evidence type="ECO:0000256" key="1">
    <source>
        <dbReference type="ARBA" id="ARBA00005417"/>
    </source>
</evidence>
<dbReference type="PROSITE" id="PS50893">
    <property type="entry name" value="ABC_TRANSPORTER_2"/>
    <property type="match status" value="1"/>
</dbReference>
<dbReference type="InterPro" id="IPR003439">
    <property type="entry name" value="ABC_transporter-like_ATP-bd"/>
</dbReference>
<keyword evidence="5 7" id="KW-0067">ATP-binding</keyword>
<gene>
    <name evidence="7" type="ORF">D3F03_10450</name>
</gene>
<dbReference type="InterPro" id="IPR017871">
    <property type="entry name" value="ABC_transporter-like_CS"/>
</dbReference>
<dbReference type="InterPro" id="IPR050683">
    <property type="entry name" value="Bact_Polysacc_Export_ATP-bd"/>
</dbReference>
<dbReference type="OrthoDB" id="9778870at2"/>
<dbReference type="Pfam" id="PF00005">
    <property type="entry name" value="ABC_tran"/>
    <property type="match status" value="1"/>
</dbReference>
<dbReference type="GO" id="GO:0005524">
    <property type="term" value="F:ATP binding"/>
    <property type="evidence" value="ECO:0007669"/>
    <property type="project" value="UniProtKB-KW"/>
</dbReference>
<sequence length="469" mass="49933">MSGAGPEGRAVAAVVAPAAAPVLRVLDLGKEYKLYPTPRARLKALVTGRATHRSHWALQGVSFELARGQCIGVIGDNGAGKSSLLKLLAGTLQPSVGRIERVGRVTAILELGAGFHPDFSGRDNLYFGGSLIGIGREEMAALEPGIVEFSELGEAMDRPVKTYSSGMAVRLAFALVTAVQPDVLIIDEALAVGDQHFQKKCIERILAFRNSGCTILFCSHSPYHIRHLCDQALWLDSGRVRQFGETEAVLGAYDVHTRLRNAQDGSLQADTATAAQGAAAHDAANAQLAAETRAGEIALGAVAAARLAAGEPVESASAPPPSAAPATAVQDAGSARILDVRLADLRESLSDGEPGLLDSRDLVVTISARGWGAERPNIGFMIEQSQGVGITSLATHEEGAAPQRQPDGTWRSVLTFPKLPLHSGDYMVSAFLFDESGLVVYDQWFQFLHFRFVSPTLMPGLVRLPHEWH</sequence>
<dbReference type="Gene3D" id="2.70.50.60">
    <property type="entry name" value="abc- transporter (atp binding component) like domain"/>
    <property type="match status" value="1"/>
</dbReference>
<dbReference type="CDD" id="cd10147">
    <property type="entry name" value="Wzt_C-like"/>
    <property type="match status" value="1"/>
</dbReference>
<dbReference type="CDD" id="cd03220">
    <property type="entry name" value="ABC_KpsT_Wzt"/>
    <property type="match status" value="1"/>
</dbReference>
<evidence type="ECO:0000256" key="2">
    <source>
        <dbReference type="ARBA" id="ARBA00022448"/>
    </source>
</evidence>
<evidence type="ECO:0000313" key="7">
    <source>
        <dbReference type="EMBL" id="RID98622.1"/>
    </source>
</evidence>
<dbReference type="SMART" id="SM00382">
    <property type="entry name" value="AAA"/>
    <property type="match status" value="1"/>
</dbReference>
<dbReference type="GO" id="GO:0016020">
    <property type="term" value="C:membrane"/>
    <property type="evidence" value="ECO:0007669"/>
    <property type="project" value="InterPro"/>
</dbReference>
<comment type="caution">
    <text evidence="7">The sequence shown here is derived from an EMBL/GenBank/DDBJ whole genome shotgun (WGS) entry which is preliminary data.</text>
</comment>
<reference evidence="7 8" key="1">
    <citation type="submission" date="2018-09" db="EMBL/GenBank/DDBJ databases">
        <title>Draft genome of Simplicispira sp. NY-02.</title>
        <authorList>
            <person name="Im W.T."/>
        </authorList>
    </citation>
    <scope>NUCLEOTIDE SEQUENCE [LARGE SCALE GENOMIC DNA]</scope>
    <source>
        <strain evidence="7 8">NY-02</strain>
    </source>
</reference>
<dbReference type="PANTHER" id="PTHR46743">
    <property type="entry name" value="TEICHOIC ACIDS EXPORT ATP-BINDING PROTEIN TAGH"/>
    <property type="match status" value="1"/>
</dbReference>
<dbReference type="InterPro" id="IPR015860">
    <property type="entry name" value="ABC_transpr_TagH-like"/>
</dbReference>
<keyword evidence="3" id="KW-1003">Cell membrane</keyword>
<evidence type="ECO:0000256" key="3">
    <source>
        <dbReference type="ARBA" id="ARBA00022475"/>
    </source>
</evidence>
<dbReference type="RefSeq" id="WP_119109287.1">
    <property type="nucleotide sequence ID" value="NZ_QXJC01000003.1"/>
</dbReference>
<dbReference type="InterPro" id="IPR029439">
    <property type="entry name" value="Wzt_C"/>
</dbReference>
<name>A0A398C6J1_9BURK</name>
<evidence type="ECO:0000256" key="4">
    <source>
        <dbReference type="ARBA" id="ARBA00022741"/>
    </source>
</evidence>
<evidence type="ECO:0000256" key="5">
    <source>
        <dbReference type="ARBA" id="ARBA00022840"/>
    </source>
</evidence>
<feature type="domain" description="ABC transporter" evidence="6">
    <location>
        <begin position="40"/>
        <end position="262"/>
    </location>
</feature>
<dbReference type="InterPro" id="IPR003593">
    <property type="entry name" value="AAA+_ATPase"/>
</dbReference>
<organism evidence="7 8">
    <name type="scientific">Simplicispira hankyongi</name>
    <dbReference type="NCBI Taxonomy" id="2315688"/>
    <lineage>
        <taxon>Bacteria</taxon>
        <taxon>Pseudomonadati</taxon>
        <taxon>Pseudomonadota</taxon>
        <taxon>Betaproteobacteria</taxon>
        <taxon>Burkholderiales</taxon>
        <taxon>Comamonadaceae</taxon>
        <taxon>Simplicispira</taxon>
    </lineage>
</organism>
<dbReference type="EMBL" id="QXJC01000003">
    <property type="protein sequence ID" value="RID98622.1"/>
    <property type="molecule type" value="Genomic_DNA"/>
</dbReference>
<evidence type="ECO:0000313" key="8">
    <source>
        <dbReference type="Proteomes" id="UP000266302"/>
    </source>
</evidence>
<keyword evidence="4" id="KW-0547">Nucleotide-binding</keyword>
<dbReference type="AlphaFoldDB" id="A0A398C6J1"/>
<dbReference type="GO" id="GO:0140359">
    <property type="term" value="F:ABC-type transporter activity"/>
    <property type="evidence" value="ECO:0007669"/>
    <property type="project" value="InterPro"/>
</dbReference>
<protein>
    <submittedName>
        <fullName evidence="7">ABC transporter ATP-binding protein</fullName>
    </submittedName>
</protein>
<keyword evidence="3" id="KW-0472">Membrane</keyword>